<dbReference type="Gene3D" id="2.60.120.1040">
    <property type="entry name" value="ZPR1, A/B domain"/>
    <property type="match status" value="1"/>
</dbReference>
<dbReference type="InterPro" id="IPR004457">
    <property type="entry name" value="Znf_ZPR1"/>
</dbReference>
<evidence type="ECO:0000313" key="6">
    <source>
        <dbReference type="EMBL" id="HEM67519.1"/>
    </source>
</evidence>
<dbReference type="PANTHER" id="PTHR10876">
    <property type="entry name" value="ZINC FINGER PROTEIN ZPR1"/>
    <property type="match status" value="1"/>
</dbReference>
<name>A0A7J2U4L9_9CREN</name>
<dbReference type="PANTHER" id="PTHR10876:SF0">
    <property type="entry name" value="ZINC FINGER PROTEIN ZPR1"/>
    <property type="match status" value="1"/>
</dbReference>
<dbReference type="EMBL" id="DSEU01000056">
    <property type="protein sequence ID" value="HEM67519.1"/>
    <property type="molecule type" value="Genomic_DNA"/>
</dbReference>
<accession>A0A7J2U4L9</accession>
<evidence type="ECO:0000256" key="2">
    <source>
        <dbReference type="ARBA" id="ARBA00022723"/>
    </source>
</evidence>
<comment type="caution">
    <text evidence="6">The sequence shown here is derived from an EMBL/GenBank/DDBJ whole genome shotgun (WGS) entry which is preliminary data.</text>
</comment>
<evidence type="ECO:0000256" key="1">
    <source>
        <dbReference type="ARBA" id="ARBA00008354"/>
    </source>
</evidence>
<dbReference type="SMART" id="SM00709">
    <property type="entry name" value="Zpr1"/>
    <property type="match status" value="1"/>
</dbReference>
<dbReference type="InterPro" id="IPR040141">
    <property type="entry name" value="ZPR1"/>
</dbReference>
<dbReference type="InterPro" id="IPR042451">
    <property type="entry name" value="ZPR1_A/B_dom"/>
</dbReference>
<evidence type="ECO:0000259" key="5">
    <source>
        <dbReference type="SMART" id="SM00709"/>
    </source>
</evidence>
<reference evidence="6" key="1">
    <citation type="journal article" date="2020" name="mSystems">
        <title>Genome- and Community-Level Interaction Insights into Carbon Utilization and Element Cycling Functions of Hydrothermarchaeota in Hydrothermal Sediment.</title>
        <authorList>
            <person name="Zhou Z."/>
            <person name="Liu Y."/>
            <person name="Xu W."/>
            <person name="Pan J."/>
            <person name="Luo Z.H."/>
            <person name="Li M."/>
        </authorList>
    </citation>
    <scope>NUCLEOTIDE SEQUENCE [LARGE SCALE GENOMIC DNA]</scope>
    <source>
        <strain evidence="6">SpSt-125</strain>
    </source>
</reference>
<keyword evidence="2" id="KW-0479">Metal-binding</keyword>
<feature type="domain" description="Zinc finger ZPR1-type" evidence="5">
    <location>
        <begin position="16"/>
        <end position="171"/>
    </location>
</feature>
<dbReference type="Pfam" id="PF03367">
    <property type="entry name" value="Zn_ribbon_ZPR1"/>
    <property type="match status" value="1"/>
</dbReference>
<dbReference type="AlphaFoldDB" id="A0A7J2U4L9"/>
<organism evidence="6">
    <name type="scientific">Ignisphaera aggregans</name>
    <dbReference type="NCBI Taxonomy" id="334771"/>
    <lineage>
        <taxon>Archaea</taxon>
        <taxon>Thermoproteota</taxon>
        <taxon>Thermoprotei</taxon>
        <taxon>Desulfurococcales</taxon>
        <taxon>Desulfurococcaceae</taxon>
        <taxon>Ignisphaera</taxon>
    </lineage>
</organism>
<evidence type="ECO:0000256" key="4">
    <source>
        <dbReference type="ARBA" id="ARBA00022833"/>
    </source>
</evidence>
<keyword evidence="3" id="KW-0863">Zinc-finger</keyword>
<dbReference type="GO" id="GO:0008270">
    <property type="term" value="F:zinc ion binding"/>
    <property type="evidence" value="ECO:0007669"/>
    <property type="project" value="UniProtKB-KW"/>
</dbReference>
<keyword evidence="4" id="KW-0862">Zinc</keyword>
<protein>
    <recommendedName>
        <fullName evidence="5">Zinc finger ZPR1-type domain-containing protein</fullName>
    </recommendedName>
</protein>
<gene>
    <name evidence="6" type="ORF">ENO26_08180</name>
</gene>
<comment type="similarity">
    <text evidence="1">Belongs to the ZPR1 family.</text>
</comment>
<evidence type="ECO:0000256" key="3">
    <source>
        <dbReference type="ARBA" id="ARBA00022771"/>
    </source>
</evidence>
<proteinExistence type="inferred from homology"/>
<sequence length="180" mass="20033">MMNESQDIEPIMLGDSICPVCGSSINIYLHMYKTPLDESIAILTAKCEKCGFKSSSILTIRTSVTHNCIKLKIEKPEDLNTIIYIGENAEIEIPSMNIYVSSSQLNIGSIITADAILLYIIDSLRGLCTSNLTDNRCKELIDMENQISLGKIRDKVEVILKSSEGISILKSYRDGNYEQC</sequence>